<dbReference type="GO" id="GO:0004526">
    <property type="term" value="F:ribonuclease P activity"/>
    <property type="evidence" value="ECO:0007669"/>
    <property type="project" value="UniProtKB-UniRule"/>
</dbReference>
<comment type="subunit">
    <text evidence="9">Part of the 50S ribosomal subunit. Probably part of the RNase P complex.</text>
</comment>
<dbReference type="GO" id="GO:1990904">
    <property type="term" value="C:ribonucleoprotein complex"/>
    <property type="evidence" value="ECO:0007669"/>
    <property type="project" value="UniProtKB-KW"/>
</dbReference>
<keyword evidence="12" id="KW-1185">Reference proteome</keyword>
<comment type="similarity">
    <text evidence="2 9">Belongs to the eukaryotic ribosomal protein eL8 family.</text>
</comment>
<keyword evidence="6 9" id="KW-0694">RNA-binding</keyword>
<dbReference type="InterPro" id="IPR029064">
    <property type="entry name" value="Ribosomal_eL30-like_sf"/>
</dbReference>
<dbReference type="OrthoDB" id="25810at2157"/>
<dbReference type="GO" id="GO:0003735">
    <property type="term" value="F:structural constituent of ribosome"/>
    <property type="evidence" value="ECO:0007669"/>
    <property type="project" value="InterPro"/>
</dbReference>
<comment type="subcellular location">
    <subcellularLocation>
        <location evidence="1 9">Cytoplasm</location>
    </subcellularLocation>
</comment>
<evidence type="ECO:0000256" key="4">
    <source>
        <dbReference type="ARBA" id="ARBA00022694"/>
    </source>
</evidence>
<evidence type="ECO:0000256" key="7">
    <source>
        <dbReference type="ARBA" id="ARBA00022980"/>
    </source>
</evidence>
<keyword evidence="3 9" id="KW-0963">Cytoplasm</keyword>
<dbReference type="SUPFAM" id="SSF55315">
    <property type="entry name" value="L30e-like"/>
    <property type="match status" value="1"/>
</dbReference>
<dbReference type="NCBIfam" id="TIGR03677">
    <property type="entry name" value="eL8_ribo"/>
    <property type="match status" value="1"/>
</dbReference>
<dbReference type="GO" id="GO:0005737">
    <property type="term" value="C:cytoplasm"/>
    <property type="evidence" value="ECO:0007669"/>
    <property type="project" value="UniProtKB-SubCell"/>
</dbReference>
<evidence type="ECO:0000313" key="12">
    <source>
        <dbReference type="Proteomes" id="UP000028781"/>
    </source>
</evidence>
<dbReference type="Proteomes" id="UP000028781">
    <property type="component" value="Chromosome"/>
</dbReference>
<proteinExistence type="inferred from homology"/>
<evidence type="ECO:0000256" key="3">
    <source>
        <dbReference type="ARBA" id="ARBA00022490"/>
    </source>
</evidence>
<evidence type="ECO:0000256" key="5">
    <source>
        <dbReference type="ARBA" id="ARBA00022730"/>
    </source>
</evidence>
<keyword evidence="5 9" id="KW-0699">rRNA-binding</keyword>
<keyword evidence="4 9" id="KW-0819">tRNA processing</keyword>
<dbReference type="EMBL" id="CP009149">
    <property type="protein sequence ID" value="AIJ05486.1"/>
    <property type="molecule type" value="Genomic_DNA"/>
</dbReference>
<dbReference type="InterPro" id="IPR022481">
    <property type="entry name" value="Ribosomal_eL8_arc"/>
</dbReference>
<evidence type="ECO:0000256" key="9">
    <source>
        <dbReference type="HAMAP-Rule" id="MF_00326"/>
    </source>
</evidence>
<feature type="domain" description="Ribosomal protein eL8/eL30/eS12/Gadd45" evidence="10">
    <location>
        <begin position="15"/>
        <end position="105"/>
    </location>
</feature>
<dbReference type="GO" id="GO:0019843">
    <property type="term" value="F:rRNA binding"/>
    <property type="evidence" value="ECO:0007669"/>
    <property type="project" value="UniProtKB-KW"/>
</dbReference>
<dbReference type="AlphaFoldDB" id="A0A076LBE1"/>
<dbReference type="GO" id="GO:0005840">
    <property type="term" value="C:ribosome"/>
    <property type="evidence" value="ECO:0007669"/>
    <property type="project" value="UniProtKB-KW"/>
</dbReference>
<dbReference type="PANTHER" id="PTHR23105">
    <property type="entry name" value="RIBOSOMAL PROTEIN L7AE FAMILY MEMBER"/>
    <property type="match status" value="1"/>
</dbReference>
<dbReference type="GO" id="GO:0042254">
    <property type="term" value="P:ribosome biogenesis"/>
    <property type="evidence" value="ECO:0007669"/>
    <property type="project" value="InterPro"/>
</dbReference>
<dbReference type="PRINTS" id="PR00884">
    <property type="entry name" value="RIBOSOMALHS6"/>
</dbReference>
<dbReference type="InterPro" id="IPR018492">
    <property type="entry name" value="Ribosomal_eL8/Nhp2"/>
</dbReference>
<dbReference type="STRING" id="1301915.JH146_0637"/>
<keyword evidence="8 9" id="KW-0687">Ribonucleoprotein</keyword>
<name>A0A076LBE1_9EURY</name>
<reference evidence="11 12" key="1">
    <citation type="journal article" date="2015" name="Int. J. Syst. Evol. Microbiol.">
        <title>M ethanocaldococcus bathoardescens sp. nov., a hyperthermophilic methanogen isolated from a volcanically active deep-sea hydrothermal vent.</title>
        <authorList>
            <person name="Stewart L.C."/>
            <person name="Jung J.H."/>
            <person name="Kim Y.T."/>
            <person name="Kwon S.W."/>
            <person name="Park C.S."/>
            <person name="Holden J.F."/>
        </authorList>
    </citation>
    <scope>NUCLEOTIDE SEQUENCE [LARGE SCALE GENOMIC DNA]</scope>
    <source>
        <strain evidence="11 12">JH146</strain>
    </source>
</reference>
<organism evidence="11 12">
    <name type="scientific">Methanocaldococcus bathoardescens</name>
    <dbReference type="NCBI Taxonomy" id="1301915"/>
    <lineage>
        <taxon>Archaea</taxon>
        <taxon>Methanobacteriati</taxon>
        <taxon>Methanobacteriota</taxon>
        <taxon>Methanomada group</taxon>
        <taxon>Methanococci</taxon>
        <taxon>Methanococcales</taxon>
        <taxon>Methanocaldococcaceae</taxon>
        <taxon>Methanocaldococcus</taxon>
    </lineage>
</organism>
<evidence type="ECO:0000313" key="11">
    <source>
        <dbReference type="EMBL" id="AIJ05486.1"/>
    </source>
</evidence>
<evidence type="ECO:0000256" key="2">
    <source>
        <dbReference type="ARBA" id="ARBA00007337"/>
    </source>
</evidence>
<protein>
    <recommendedName>
        <fullName evidence="9">Large ribosomal subunit protein eL8</fullName>
    </recommendedName>
</protein>
<dbReference type="InterPro" id="IPR004038">
    <property type="entry name" value="Ribosomal_eL8/eL30/eS12/Gad45"/>
</dbReference>
<dbReference type="PROSITE" id="PS01082">
    <property type="entry name" value="RIBOSOMAL_L7AE"/>
    <property type="match status" value="1"/>
</dbReference>
<evidence type="ECO:0000256" key="8">
    <source>
        <dbReference type="ARBA" id="ARBA00023274"/>
    </source>
</evidence>
<evidence type="ECO:0000256" key="6">
    <source>
        <dbReference type="ARBA" id="ARBA00022884"/>
    </source>
</evidence>
<dbReference type="Gene3D" id="3.30.1330.30">
    <property type="match status" value="1"/>
</dbReference>
<evidence type="ECO:0000256" key="1">
    <source>
        <dbReference type="ARBA" id="ARBA00004496"/>
    </source>
</evidence>
<dbReference type="GeneID" id="24891240"/>
<dbReference type="KEGG" id="mjh:JH146_0637"/>
<dbReference type="InterPro" id="IPR004037">
    <property type="entry name" value="Ribosomal_eL8-like_CS"/>
</dbReference>
<dbReference type="InterPro" id="IPR050257">
    <property type="entry name" value="eL8/uL1-like"/>
</dbReference>
<gene>
    <name evidence="9" type="primary">rpl7ae</name>
    <name evidence="11" type="ORF">JH146_0637</name>
</gene>
<dbReference type="HOGENOM" id="CLU_084513_4_0_2"/>
<keyword evidence="7 9" id="KW-0689">Ribosomal protein</keyword>
<dbReference type="PRINTS" id="PR00881">
    <property type="entry name" value="L7ARS6FAMILY"/>
</dbReference>
<evidence type="ECO:0000259" key="10">
    <source>
        <dbReference type="Pfam" id="PF01248"/>
    </source>
</evidence>
<dbReference type="GO" id="GO:0006412">
    <property type="term" value="P:translation"/>
    <property type="evidence" value="ECO:0007669"/>
    <property type="project" value="UniProtKB-UniRule"/>
</dbReference>
<dbReference type="FunFam" id="3.30.1330.30:FF:000020">
    <property type="entry name" value="50S ribosomal protein L7Ae"/>
    <property type="match status" value="1"/>
</dbReference>
<dbReference type="RefSeq" id="WP_048201668.1">
    <property type="nucleotide sequence ID" value="NZ_CP009149.1"/>
</dbReference>
<accession>A0A076LBE1</accession>
<sequence length="117" mass="12635">MAVYVKFKVPEEIQKELLDAVAKAQKIKKGANEVTKAVERGIAKLVIIAEDVKPEEVVAHLPYLCEEKGIPYAYVASKQDLGKAAGLEVAASSVAIVNEGNAEEFKALVEKVNALKQ</sequence>
<dbReference type="Pfam" id="PF01248">
    <property type="entry name" value="Ribosomal_L7Ae"/>
    <property type="match status" value="1"/>
</dbReference>
<comment type="function">
    <text evidence="9">Multifunctional RNA-binding protein that recognizes the K-turn motif in ribosomal RNA, the RNA component of RNase P, box H/ACA, box C/D and box C'/D' sRNAs.</text>
</comment>
<dbReference type="GO" id="GO:0001682">
    <property type="term" value="P:tRNA 5'-leader removal"/>
    <property type="evidence" value="ECO:0007669"/>
    <property type="project" value="UniProtKB-UniRule"/>
</dbReference>
<dbReference type="HAMAP" id="MF_00326">
    <property type="entry name" value="Ribosomal_eL8"/>
    <property type="match status" value="1"/>
</dbReference>